<evidence type="ECO:0000313" key="6">
    <source>
        <dbReference type="EMBL" id="MDQ7249327.1"/>
    </source>
</evidence>
<dbReference type="Gene3D" id="3.40.190.10">
    <property type="entry name" value="Periplasmic binding protein-like II"/>
    <property type="match status" value="1"/>
</dbReference>
<reference evidence="7" key="1">
    <citation type="submission" date="2023-08" db="EMBL/GenBank/DDBJ databases">
        <title>Rhodospirillaceae gen. nov., a novel taxon isolated from the Yangtze River Yuezi River estuary sludge.</title>
        <authorList>
            <person name="Ruan L."/>
        </authorList>
    </citation>
    <scope>NUCLEOTIDE SEQUENCE [LARGE SCALE GENOMIC DNA]</scope>
    <source>
        <strain evidence="7">R-7</strain>
    </source>
</reference>
<proteinExistence type="inferred from homology"/>
<dbReference type="Proteomes" id="UP001230156">
    <property type="component" value="Unassembled WGS sequence"/>
</dbReference>
<dbReference type="CDD" id="cd08515">
    <property type="entry name" value="PBP2_NikA_DppA_OppA_like_10"/>
    <property type="match status" value="1"/>
</dbReference>
<keyword evidence="3 4" id="KW-0732">Signal</keyword>
<dbReference type="InterPro" id="IPR000914">
    <property type="entry name" value="SBP_5_dom"/>
</dbReference>
<comment type="similarity">
    <text evidence="2">Belongs to the bacterial solute-binding protein 5 family.</text>
</comment>
<name>A0ABU0YQ51_9PROT</name>
<dbReference type="EMBL" id="JAUYVI010000005">
    <property type="protein sequence ID" value="MDQ7249327.1"/>
    <property type="molecule type" value="Genomic_DNA"/>
</dbReference>
<dbReference type="InterPro" id="IPR039424">
    <property type="entry name" value="SBP_5"/>
</dbReference>
<feature type="chain" id="PRO_5046745508" evidence="4">
    <location>
        <begin position="28"/>
        <end position="522"/>
    </location>
</feature>
<dbReference type="SUPFAM" id="SSF53850">
    <property type="entry name" value="Periplasmic binding protein-like II"/>
    <property type="match status" value="1"/>
</dbReference>
<evidence type="ECO:0000256" key="1">
    <source>
        <dbReference type="ARBA" id="ARBA00004418"/>
    </source>
</evidence>
<accession>A0ABU0YQ51</accession>
<dbReference type="PANTHER" id="PTHR30290">
    <property type="entry name" value="PERIPLASMIC BINDING COMPONENT OF ABC TRANSPORTER"/>
    <property type="match status" value="1"/>
</dbReference>
<protein>
    <submittedName>
        <fullName evidence="6">ABC transporter substrate-binding protein</fullName>
    </submittedName>
</protein>
<gene>
    <name evidence="6" type="ORF">Q8A70_16690</name>
</gene>
<dbReference type="PIRSF" id="PIRSF002741">
    <property type="entry name" value="MppA"/>
    <property type="match status" value="1"/>
</dbReference>
<evidence type="ECO:0000313" key="7">
    <source>
        <dbReference type="Proteomes" id="UP001230156"/>
    </source>
</evidence>
<dbReference type="PANTHER" id="PTHR30290:SF38">
    <property type="entry name" value="D,D-DIPEPTIDE-BINDING PERIPLASMIC PROTEIN DDPA-RELATED"/>
    <property type="match status" value="1"/>
</dbReference>
<comment type="caution">
    <text evidence="6">The sequence shown here is derived from an EMBL/GenBank/DDBJ whole genome shotgun (WGS) entry which is preliminary data.</text>
</comment>
<comment type="subcellular location">
    <subcellularLocation>
        <location evidence="1">Periplasm</location>
    </subcellularLocation>
</comment>
<dbReference type="Gene3D" id="3.90.76.10">
    <property type="entry name" value="Dipeptide-binding Protein, Domain 1"/>
    <property type="match status" value="1"/>
</dbReference>
<feature type="signal peptide" evidence="4">
    <location>
        <begin position="1"/>
        <end position="27"/>
    </location>
</feature>
<feature type="domain" description="Solute-binding protein family 5" evidence="5">
    <location>
        <begin position="82"/>
        <end position="435"/>
    </location>
</feature>
<evidence type="ECO:0000259" key="5">
    <source>
        <dbReference type="Pfam" id="PF00496"/>
    </source>
</evidence>
<keyword evidence="7" id="KW-1185">Reference proteome</keyword>
<dbReference type="InterPro" id="IPR030678">
    <property type="entry name" value="Peptide/Ni-bd"/>
</dbReference>
<dbReference type="RefSeq" id="WP_379957193.1">
    <property type="nucleotide sequence ID" value="NZ_JAUYVI010000005.1"/>
</dbReference>
<evidence type="ECO:0000256" key="4">
    <source>
        <dbReference type="SAM" id="SignalP"/>
    </source>
</evidence>
<evidence type="ECO:0000256" key="2">
    <source>
        <dbReference type="ARBA" id="ARBA00005695"/>
    </source>
</evidence>
<dbReference type="Pfam" id="PF00496">
    <property type="entry name" value="SBP_bac_5"/>
    <property type="match status" value="1"/>
</dbReference>
<sequence>MLKFLGKLVAFGAIALAVVAPIQPAAASGQRPDITIAVADIPPTLEPGKEMSNVGTRTTYSIFDTLIRRDFLSQAGGSGAALKPGLAESWKRVDDQTLEVKLRPNVHFHNGAVLTADDVVFTFSEQRLRGKDAPLPEGRAYFSVFDQIEAVDPLTVRFHAKQPDPLMEQRLSSWASWIVNKADWLEKAKDGKIPQFPVGTGPYKLEKYQASDSIRLVAFDDYFGGRPTAASITFRKVPEQAARIAGLVSGEFDIITNVSPDQIDQINGYDNIEARSVVLANSHVIVYNTTNPLLADKRMRQALSLSIDRQLLVDSLWNGKAIVPHGHQYPEFGDMYDPSRPQPAYDPEKAKALLKEVGYKGETITYASEPSYYLNALPAAQAMIEMWKKVGINVELKVVENLDKIPLDQLMIRNWSNSTRYPDPLGAICVTWGPYGSAQKTWKSWQEPNSTAFNNLCKGLEGTLDQKKRFALEKQLLDTWEDEAPGTLLYQPLETYGVRKTVKWQPYTFYYMDLRPDNLAFE</sequence>
<organism evidence="6 7">
    <name type="scientific">Dongia sedimenti</name>
    <dbReference type="NCBI Taxonomy" id="3064282"/>
    <lineage>
        <taxon>Bacteria</taxon>
        <taxon>Pseudomonadati</taxon>
        <taxon>Pseudomonadota</taxon>
        <taxon>Alphaproteobacteria</taxon>
        <taxon>Rhodospirillales</taxon>
        <taxon>Dongiaceae</taxon>
        <taxon>Dongia</taxon>
    </lineage>
</organism>
<dbReference type="Gene3D" id="3.10.105.10">
    <property type="entry name" value="Dipeptide-binding Protein, Domain 3"/>
    <property type="match status" value="1"/>
</dbReference>
<evidence type="ECO:0000256" key="3">
    <source>
        <dbReference type="ARBA" id="ARBA00022729"/>
    </source>
</evidence>